<sequence length="58" mass="6698">MVKSIGWENEIMEVEYVSGLIHQYKDVSEADYIRSLTGAIDKKVRRIGKTHAFIRVSE</sequence>
<dbReference type="EMBL" id="SHGT01000030">
    <property type="protein sequence ID" value="TAA12807.1"/>
    <property type="molecule type" value="Genomic_DNA"/>
</dbReference>
<organism evidence="1 2">
    <name type="scientific">Streptococcus parasuis</name>
    <dbReference type="NCBI Taxonomy" id="1501662"/>
    <lineage>
        <taxon>Bacteria</taxon>
        <taxon>Bacillati</taxon>
        <taxon>Bacillota</taxon>
        <taxon>Bacilli</taxon>
        <taxon>Lactobacillales</taxon>
        <taxon>Streptococcaceae</taxon>
        <taxon>Streptococcus</taxon>
    </lineage>
</organism>
<evidence type="ECO:0000313" key="1">
    <source>
        <dbReference type="EMBL" id="TAA12807.1"/>
    </source>
</evidence>
<dbReference type="AlphaFoldDB" id="A0A4Q8L1R6"/>
<name>A0A4Q8L1R6_9STRE</name>
<protein>
    <submittedName>
        <fullName evidence="1">KTSC domain-containing protein</fullName>
    </submittedName>
</protein>
<dbReference type="OrthoDB" id="8450910at2"/>
<evidence type="ECO:0000313" key="2">
    <source>
        <dbReference type="Proteomes" id="UP000291525"/>
    </source>
</evidence>
<dbReference type="RefSeq" id="WP_130555107.1">
    <property type="nucleotide sequence ID" value="NZ_CP090522.1"/>
</dbReference>
<accession>A0A4Q8L1R6</accession>
<proteinExistence type="predicted"/>
<dbReference type="Proteomes" id="UP000291525">
    <property type="component" value="Unassembled WGS sequence"/>
</dbReference>
<gene>
    <name evidence="1" type="ORF">EXW74_05930</name>
</gene>
<reference evidence="1 2" key="1">
    <citation type="submission" date="2019-02" db="EMBL/GenBank/DDBJ databases">
        <title>First genome of the species Streptococcus parasuis.</title>
        <authorList>
            <person name="Stevens M.J.A."/>
            <person name="Stephan R."/>
        </authorList>
    </citation>
    <scope>NUCLEOTIDE SEQUENCE [LARGE SCALE GENOMIC DNA]</scope>
    <source>
        <strain evidence="1 2">4253</strain>
    </source>
</reference>
<comment type="caution">
    <text evidence="1">The sequence shown here is derived from an EMBL/GenBank/DDBJ whole genome shotgun (WGS) entry which is preliminary data.</text>
</comment>